<comment type="caution">
    <text evidence="2">The sequence shown here is derived from an EMBL/GenBank/DDBJ whole genome shotgun (WGS) entry which is preliminary data.</text>
</comment>
<dbReference type="RefSeq" id="WP_254266887.1">
    <property type="nucleotide sequence ID" value="NZ_CP100400.1"/>
</dbReference>
<dbReference type="AlphaFoldDB" id="A0ABD5PZR9"/>
<name>A0ABD5PZR9_9EURY</name>
<evidence type="ECO:0000313" key="3">
    <source>
        <dbReference type="Proteomes" id="UP001595945"/>
    </source>
</evidence>
<sequence>MSVHGTASSSPSNDPLLVSGTMIREAIRTTVRGVGVVLLTAVEVTALSVWLGLVADADPLSAPALVGVSGLSAGMLVEMLLAHVTVNGWSRPVPARAVAGLAVAETALWVGWFGAVRWTDGLLGVVVAGLAFAVVLIPRHTATDNAIQGRRPLASLVQRPTVGLAVLEAAGATAWLLVVSRAVTLPAWVGTIPVAGFSPHAVVGAALLTGAVFARHLLAVRHALRRPSRTSKSDWRSSRGTLRE</sequence>
<feature type="transmembrane region" description="Helical" evidence="1">
    <location>
        <begin position="162"/>
        <end position="189"/>
    </location>
</feature>
<keyword evidence="1" id="KW-0472">Membrane</keyword>
<keyword evidence="1" id="KW-0812">Transmembrane</keyword>
<evidence type="ECO:0000313" key="2">
    <source>
        <dbReference type="EMBL" id="MFC4824032.1"/>
    </source>
</evidence>
<accession>A0ABD5PZR9</accession>
<gene>
    <name evidence="2" type="ORF">ACFO9K_07135</name>
</gene>
<dbReference type="EMBL" id="JBHSHT010000001">
    <property type="protein sequence ID" value="MFC4824032.1"/>
    <property type="molecule type" value="Genomic_DNA"/>
</dbReference>
<feature type="transmembrane region" description="Helical" evidence="1">
    <location>
        <begin position="60"/>
        <end position="81"/>
    </location>
</feature>
<keyword evidence="1" id="KW-1133">Transmembrane helix</keyword>
<keyword evidence="3" id="KW-1185">Reference proteome</keyword>
<feature type="transmembrane region" description="Helical" evidence="1">
    <location>
        <begin position="121"/>
        <end position="141"/>
    </location>
</feature>
<dbReference type="GeneID" id="73045289"/>
<evidence type="ECO:0000256" key="1">
    <source>
        <dbReference type="SAM" id="Phobius"/>
    </source>
</evidence>
<reference evidence="2 3" key="1">
    <citation type="journal article" date="2019" name="Int. J. Syst. Evol. Microbiol.">
        <title>The Global Catalogue of Microorganisms (GCM) 10K type strain sequencing project: providing services to taxonomists for standard genome sequencing and annotation.</title>
        <authorList>
            <consortium name="The Broad Institute Genomics Platform"/>
            <consortium name="The Broad Institute Genome Sequencing Center for Infectious Disease"/>
            <person name="Wu L."/>
            <person name="Ma J."/>
        </authorList>
    </citation>
    <scope>NUCLEOTIDE SEQUENCE [LARGE SCALE GENOMIC DNA]</scope>
    <source>
        <strain evidence="2 3">XZYJ18</strain>
    </source>
</reference>
<feature type="transmembrane region" description="Helical" evidence="1">
    <location>
        <begin position="201"/>
        <end position="220"/>
    </location>
</feature>
<organism evidence="2 3">
    <name type="scientific">Halorussus aquaticus</name>
    <dbReference type="NCBI Taxonomy" id="2953748"/>
    <lineage>
        <taxon>Archaea</taxon>
        <taxon>Methanobacteriati</taxon>
        <taxon>Methanobacteriota</taxon>
        <taxon>Stenosarchaea group</taxon>
        <taxon>Halobacteria</taxon>
        <taxon>Halobacteriales</taxon>
        <taxon>Haladaptataceae</taxon>
        <taxon>Halorussus</taxon>
    </lineage>
</organism>
<protein>
    <submittedName>
        <fullName evidence="2">Uncharacterized protein</fullName>
    </submittedName>
</protein>
<dbReference type="Proteomes" id="UP001595945">
    <property type="component" value="Unassembled WGS sequence"/>
</dbReference>
<proteinExistence type="predicted"/>
<feature type="transmembrane region" description="Helical" evidence="1">
    <location>
        <begin position="93"/>
        <end position="115"/>
    </location>
</feature>
<feature type="transmembrane region" description="Helical" evidence="1">
    <location>
        <begin position="34"/>
        <end position="54"/>
    </location>
</feature>